<dbReference type="PRINTS" id="PR00081">
    <property type="entry name" value="GDHRDH"/>
</dbReference>
<gene>
    <name evidence="1" type="ORF">EV186_105237</name>
</gene>
<dbReference type="OrthoDB" id="3772961at2"/>
<keyword evidence="2" id="KW-1185">Reference proteome</keyword>
<dbReference type="Proteomes" id="UP000295444">
    <property type="component" value="Unassembled WGS sequence"/>
</dbReference>
<evidence type="ECO:0000313" key="2">
    <source>
        <dbReference type="Proteomes" id="UP000295444"/>
    </source>
</evidence>
<dbReference type="EMBL" id="SNXZ01000005">
    <property type="protein sequence ID" value="TDP95005.1"/>
    <property type="molecule type" value="Genomic_DNA"/>
</dbReference>
<accession>A0A4R6S850</accession>
<dbReference type="PANTHER" id="PTHR44656">
    <property type="entry name" value="DEHYDROGENASE/REDUCTASE SDR FAMILY MEMBER 12"/>
    <property type="match status" value="1"/>
</dbReference>
<dbReference type="Pfam" id="PF00106">
    <property type="entry name" value="adh_short"/>
    <property type="match status" value="1"/>
</dbReference>
<organism evidence="1 2">
    <name type="scientific">Labedaea rhizosphaerae</name>
    <dbReference type="NCBI Taxonomy" id="598644"/>
    <lineage>
        <taxon>Bacteria</taxon>
        <taxon>Bacillati</taxon>
        <taxon>Actinomycetota</taxon>
        <taxon>Actinomycetes</taxon>
        <taxon>Pseudonocardiales</taxon>
        <taxon>Pseudonocardiaceae</taxon>
        <taxon>Labedaea</taxon>
    </lineage>
</organism>
<dbReference type="InterPro" id="IPR036291">
    <property type="entry name" value="NAD(P)-bd_dom_sf"/>
</dbReference>
<name>A0A4R6S850_LABRH</name>
<sequence length="319" mass="34266">MRLASTLDTLADRSVVIGYSKLGYLLRRRWFRQGDPAPDALAGKVVLVTGASSGLGTATAAGVAALGATTVLVVRSVERGERTRAELAQRLPEADFAVARCDLDDLDDVRRFAADALDRWPTVDVVVHNAGTMPPERTASPQGHELALATHVLGPLLLTEQLRPALARATDPRVILMSSGGMYAQPVPGDVEYRTGRYKGAVAYARTKRLQVAFTPLLAERYASDGIAVHALHPGWADTPGVAGSLPGFHRITGPLLRTAAEGADTAIWLAATTPPPPTGRFWHDRRQRPTHYLPWGGDDPQAVRRGWAACWTAVGRPV</sequence>
<dbReference type="SUPFAM" id="SSF51735">
    <property type="entry name" value="NAD(P)-binding Rossmann-fold domains"/>
    <property type="match status" value="1"/>
</dbReference>
<dbReference type="InterPro" id="IPR002347">
    <property type="entry name" value="SDR_fam"/>
</dbReference>
<protein>
    <submittedName>
        <fullName evidence="1">NAD(P)-dependent dehydrogenase (Short-subunit alcohol dehydrogenase family)</fullName>
    </submittedName>
</protein>
<dbReference type="Gene3D" id="3.40.50.720">
    <property type="entry name" value="NAD(P)-binding Rossmann-like Domain"/>
    <property type="match status" value="1"/>
</dbReference>
<evidence type="ECO:0000313" key="1">
    <source>
        <dbReference type="EMBL" id="TDP95005.1"/>
    </source>
</evidence>
<dbReference type="PANTHER" id="PTHR44656:SF7">
    <property type="entry name" value="DEHYDROGENASE_REDUCTASE SDR FAMILY MEMBER 12"/>
    <property type="match status" value="1"/>
</dbReference>
<reference evidence="1 2" key="1">
    <citation type="submission" date="2019-03" db="EMBL/GenBank/DDBJ databases">
        <title>Genomic Encyclopedia of Type Strains, Phase IV (KMG-IV): sequencing the most valuable type-strain genomes for metagenomic binning, comparative biology and taxonomic classification.</title>
        <authorList>
            <person name="Goeker M."/>
        </authorList>
    </citation>
    <scope>NUCLEOTIDE SEQUENCE [LARGE SCALE GENOMIC DNA]</scope>
    <source>
        <strain evidence="1 2">DSM 45361</strain>
    </source>
</reference>
<comment type="caution">
    <text evidence="1">The sequence shown here is derived from an EMBL/GenBank/DDBJ whole genome shotgun (WGS) entry which is preliminary data.</text>
</comment>
<dbReference type="InterPro" id="IPR052992">
    <property type="entry name" value="SDR_member_12"/>
</dbReference>
<proteinExistence type="predicted"/>
<dbReference type="AlphaFoldDB" id="A0A4R6S850"/>
<dbReference type="RefSeq" id="WP_133852401.1">
    <property type="nucleotide sequence ID" value="NZ_SNXZ01000005.1"/>
</dbReference>